<evidence type="ECO:0000256" key="10">
    <source>
        <dbReference type="ARBA" id="ARBA00023180"/>
    </source>
</evidence>
<evidence type="ECO:0000313" key="15">
    <source>
        <dbReference type="RefSeq" id="XP_027285787.1"/>
    </source>
</evidence>
<feature type="transmembrane region" description="Helical" evidence="13">
    <location>
        <begin position="261"/>
        <end position="282"/>
    </location>
</feature>
<accession>A0A9J7GG34</accession>
<dbReference type="GO" id="GO:0004930">
    <property type="term" value="F:G protein-coupled receptor activity"/>
    <property type="evidence" value="ECO:0007669"/>
    <property type="project" value="UniProtKB-KW"/>
</dbReference>
<comment type="similarity">
    <text evidence="2 12">Belongs to the G-protein coupled receptor T2R family.</text>
</comment>
<dbReference type="RefSeq" id="XP_003501296.2">
    <property type="nucleotide sequence ID" value="XM_003501248.2"/>
</dbReference>
<comment type="subcellular location">
    <subcellularLocation>
        <location evidence="1">Membrane</location>
        <topology evidence="1">Multi-pass membrane protein</topology>
    </subcellularLocation>
</comment>
<keyword evidence="11" id="KW-0807">Transducer</keyword>
<dbReference type="GO" id="GO:0033038">
    <property type="term" value="F:bitter taste receptor activity"/>
    <property type="evidence" value="ECO:0007669"/>
    <property type="project" value="InterPro"/>
</dbReference>
<proteinExistence type="inferred from homology"/>
<dbReference type="PANTHER" id="PTHR11394:SF80">
    <property type="entry name" value="TASTE RECEPTOR TYPE 2 MEMBER 123"/>
    <property type="match status" value="1"/>
</dbReference>
<keyword evidence="5 13" id="KW-0812">Transmembrane</keyword>
<keyword evidence="9" id="KW-0675">Receptor</keyword>
<dbReference type="RefSeq" id="XP_027285787.1">
    <property type="nucleotide sequence ID" value="XM_027429986.1"/>
</dbReference>
<name>A0A9J7GG34_CRIGR</name>
<reference evidence="14" key="1">
    <citation type="journal article" date="2018" name="Biotechnol. Bioeng.">
        <title>A reference genome of the Chinese hamster based on a hybrid assembly strategy.</title>
        <authorList>
            <person name="Rupp O."/>
            <person name="MacDonald M.L."/>
            <person name="Li S."/>
            <person name="Dhiman H."/>
            <person name="Polson S."/>
            <person name="Griep S."/>
            <person name="Heffner K."/>
            <person name="Hernandez I."/>
            <person name="Brinkrolf K."/>
            <person name="Jadhav V."/>
            <person name="Samoudi M."/>
            <person name="Hao H."/>
            <person name="Kingham B."/>
            <person name="Goesmann A."/>
            <person name="Betenbaugh M.J."/>
            <person name="Lewis N.E."/>
            <person name="Borth N."/>
            <person name="Lee K.H."/>
        </authorList>
    </citation>
    <scope>NUCLEOTIDE SEQUENCE [LARGE SCALE GENOMIC DNA]</scope>
    <source>
        <strain evidence="14">17A/GY</strain>
    </source>
</reference>
<dbReference type="Proteomes" id="UP001108280">
    <property type="component" value="Chromosome 8"/>
</dbReference>
<evidence type="ECO:0000256" key="4">
    <source>
        <dbReference type="ARBA" id="ARBA00022606"/>
    </source>
</evidence>
<organism evidence="14 15">
    <name type="scientific">Cricetulus griseus</name>
    <name type="common">Chinese hamster</name>
    <name type="synonym">Cricetulus barabensis griseus</name>
    <dbReference type="NCBI Taxonomy" id="10029"/>
    <lineage>
        <taxon>Eukaryota</taxon>
        <taxon>Metazoa</taxon>
        <taxon>Chordata</taxon>
        <taxon>Craniata</taxon>
        <taxon>Vertebrata</taxon>
        <taxon>Euteleostomi</taxon>
        <taxon>Mammalia</taxon>
        <taxon>Eutheria</taxon>
        <taxon>Euarchontoglires</taxon>
        <taxon>Glires</taxon>
        <taxon>Rodentia</taxon>
        <taxon>Myomorpha</taxon>
        <taxon>Muroidea</taxon>
        <taxon>Cricetidae</taxon>
        <taxon>Cricetinae</taxon>
        <taxon>Cricetulus</taxon>
    </lineage>
</organism>
<evidence type="ECO:0000256" key="1">
    <source>
        <dbReference type="ARBA" id="ARBA00004141"/>
    </source>
</evidence>
<dbReference type="AlphaFoldDB" id="A0A9J7GG34"/>
<evidence type="ECO:0000256" key="2">
    <source>
        <dbReference type="ARBA" id="ARBA00007376"/>
    </source>
</evidence>
<keyword evidence="7" id="KW-0297">G-protein coupled receptor</keyword>
<evidence type="ECO:0000256" key="13">
    <source>
        <dbReference type="SAM" id="Phobius"/>
    </source>
</evidence>
<protein>
    <submittedName>
        <fullName evidence="15">Taste receptor type 2 member 123-like</fullName>
    </submittedName>
</protein>
<feature type="transmembrane region" description="Helical" evidence="13">
    <location>
        <begin position="158"/>
        <end position="178"/>
    </location>
</feature>
<dbReference type="Gene3D" id="1.20.1070.10">
    <property type="entry name" value="Rhodopsin 7-helix transmembrane proteins"/>
    <property type="match status" value="1"/>
</dbReference>
<dbReference type="KEGG" id="cge:100770432"/>
<keyword evidence="10" id="KW-0325">Glycoprotein</keyword>
<feature type="transmembrane region" description="Helical" evidence="13">
    <location>
        <begin position="311"/>
        <end position="331"/>
    </location>
</feature>
<evidence type="ECO:0000256" key="3">
    <source>
        <dbReference type="ARBA" id="ARBA00022480"/>
    </source>
</evidence>
<keyword evidence="6 13" id="KW-1133">Transmembrane helix</keyword>
<dbReference type="CDD" id="cd15019">
    <property type="entry name" value="7tm_TAS2R14-like"/>
    <property type="match status" value="1"/>
</dbReference>
<evidence type="ECO:0000256" key="6">
    <source>
        <dbReference type="ARBA" id="ARBA00022989"/>
    </source>
</evidence>
<evidence type="ECO:0000256" key="7">
    <source>
        <dbReference type="ARBA" id="ARBA00023040"/>
    </source>
</evidence>
<gene>
    <name evidence="15" type="primary">LOC100770432</name>
</gene>
<dbReference type="GeneID" id="100770432"/>
<evidence type="ECO:0000256" key="8">
    <source>
        <dbReference type="ARBA" id="ARBA00023136"/>
    </source>
</evidence>
<dbReference type="FunFam" id="1.20.1070.10:FF:000042">
    <property type="entry name" value="Taste receptor type 2 member 7"/>
    <property type="match status" value="1"/>
</dbReference>
<feature type="transmembrane region" description="Helical" evidence="13">
    <location>
        <begin position="74"/>
        <end position="101"/>
    </location>
</feature>
<keyword evidence="14" id="KW-1185">Reference proteome</keyword>
<keyword evidence="3" id="KW-0919">Taste</keyword>
<dbReference type="PANTHER" id="PTHR11394">
    <property type="entry name" value="TASTE RECEPTOR TYPE 2"/>
    <property type="match status" value="1"/>
</dbReference>
<evidence type="ECO:0000256" key="11">
    <source>
        <dbReference type="ARBA" id="ARBA00023224"/>
    </source>
</evidence>
<evidence type="ECO:0000256" key="5">
    <source>
        <dbReference type="ARBA" id="ARBA00022692"/>
    </source>
</evidence>
<keyword evidence="8 13" id="KW-0472">Membrane</keyword>
<reference evidence="15" key="3">
    <citation type="submission" date="2025-08" db="UniProtKB">
        <authorList>
            <consortium name="RefSeq"/>
        </authorList>
    </citation>
    <scope>IDENTIFICATION</scope>
    <source>
        <strain evidence="15">17A/GY</strain>
        <tissue evidence="15">Liver</tissue>
    </source>
</reference>
<dbReference type="OrthoDB" id="8876749at2759"/>
<feature type="transmembrane region" description="Helical" evidence="13">
    <location>
        <begin position="198"/>
        <end position="218"/>
    </location>
</feature>
<dbReference type="InterPro" id="IPR007960">
    <property type="entry name" value="TAS2R"/>
</dbReference>
<dbReference type="SUPFAM" id="SSF81321">
    <property type="entry name" value="Family A G protein-coupled receptor-like"/>
    <property type="match status" value="1"/>
</dbReference>
<feature type="transmembrane region" description="Helical" evidence="13">
    <location>
        <begin position="122"/>
        <end position="146"/>
    </location>
</feature>
<keyword evidence="4" id="KW-0716">Sensory transduction</keyword>
<sequence length="388" mass="43951">MSADHRGGISQSGQSKVGPKVEAEAAHLCTLRGPGIAQQDQEEQQSLLNFNYIFKISSDILNENISSQTMKYSLWLTFTIILFTEIVTGTLGNGFIVLVNITDWVKRGKISSVDQILTALAFSRLSLVWSMLICTLASVLCPRLFMNLEMLIVTEVTWIVHNHFSIWLATCLSVFYFLKVANFSNSLFLYLKWRVKKVLLLTLVVSLIILILNIVVTLENIHLWIDSYEGNIFDSLRNLTQFPRALLVTNSSHVFLPTNSMFMFIPFTVSLVAFLLLIFSLCKHLRKMQVNAKQPRDAGTMAHMKALKTGFSFLIIYAIYLLYIIIGISSLGLVEDVMIIMFDYSSGLAFPTSHSFVLILGNSKLRRATLSVLWWLRCQFKDTNTLGY</sequence>
<evidence type="ECO:0000256" key="9">
    <source>
        <dbReference type="ARBA" id="ARBA00023170"/>
    </source>
</evidence>
<feature type="transmembrane region" description="Helical" evidence="13">
    <location>
        <begin position="337"/>
        <end position="360"/>
    </location>
</feature>
<evidence type="ECO:0000313" key="14">
    <source>
        <dbReference type="Proteomes" id="UP001108280"/>
    </source>
</evidence>
<dbReference type="Pfam" id="PF05296">
    <property type="entry name" value="TAS2R"/>
    <property type="match status" value="1"/>
</dbReference>
<dbReference type="GO" id="GO:0016020">
    <property type="term" value="C:membrane"/>
    <property type="evidence" value="ECO:0007669"/>
    <property type="project" value="UniProtKB-SubCell"/>
</dbReference>
<reference evidence="14" key="2">
    <citation type="journal article" date="2020" name="Biotechnol. Bioeng.">
        <title>Chromosome-scale scaffolds for the Chinese hamster reference genome assembly to facilitate the study of the CHO epigenome.</title>
        <authorList>
            <person name="Hilliard W."/>
            <person name="MacDonald M."/>
            <person name="Lee K.H."/>
        </authorList>
    </citation>
    <scope>NUCLEOTIDE SEQUENCE [LARGE SCALE GENOMIC DNA]</scope>
    <source>
        <strain evidence="14">17A/GY</strain>
    </source>
</reference>
<evidence type="ECO:0000256" key="12">
    <source>
        <dbReference type="RuleBase" id="RU004423"/>
    </source>
</evidence>